<evidence type="ECO:0000313" key="1">
    <source>
        <dbReference type="EMBL" id="KKM73582.1"/>
    </source>
</evidence>
<gene>
    <name evidence="1" type="ORF">LCGC14_1408910</name>
</gene>
<reference evidence="1" key="1">
    <citation type="journal article" date="2015" name="Nature">
        <title>Complex archaea that bridge the gap between prokaryotes and eukaryotes.</title>
        <authorList>
            <person name="Spang A."/>
            <person name="Saw J.H."/>
            <person name="Jorgensen S.L."/>
            <person name="Zaremba-Niedzwiedzka K."/>
            <person name="Martijn J."/>
            <person name="Lind A.E."/>
            <person name="van Eijk R."/>
            <person name="Schleper C."/>
            <person name="Guy L."/>
            <person name="Ettema T.J."/>
        </authorList>
    </citation>
    <scope>NUCLEOTIDE SEQUENCE</scope>
</reference>
<proteinExistence type="predicted"/>
<dbReference type="AlphaFoldDB" id="A0A0F9MWG5"/>
<organism evidence="1">
    <name type="scientific">marine sediment metagenome</name>
    <dbReference type="NCBI Taxonomy" id="412755"/>
    <lineage>
        <taxon>unclassified sequences</taxon>
        <taxon>metagenomes</taxon>
        <taxon>ecological metagenomes</taxon>
    </lineage>
</organism>
<accession>A0A0F9MWG5</accession>
<protein>
    <submittedName>
        <fullName evidence="1">Uncharacterized protein</fullName>
    </submittedName>
</protein>
<sequence length="81" mass="9402">MKIDSEIDIIFKHIDSLYWKGDLEKIDFILSQVTESLSVTLLVAYLTITVPHKEMFKHRSKVVDILKNKEPNRSGLWSGLE</sequence>
<name>A0A0F9MWG5_9ZZZZ</name>
<comment type="caution">
    <text evidence="1">The sequence shown here is derived from an EMBL/GenBank/DDBJ whole genome shotgun (WGS) entry which is preliminary data.</text>
</comment>
<dbReference type="EMBL" id="LAZR01009279">
    <property type="protein sequence ID" value="KKM73582.1"/>
    <property type="molecule type" value="Genomic_DNA"/>
</dbReference>